<protein>
    <submittedName>
        <fullName evidence="2">Membrane-bound metal-dependent hydrolase</fullName>
    </submittedName>
</protein>
<keyword evidence="1" id="KW-0472">Membrane</keyword>
<dbReference type="AlphaFoldDB" id="L9X7S8"/>
<dbReference type="Proteomes" id="UP000011688">
    <property type="component" value="Unassembled WGS sequence"/>
</dbReference>
<dbReference type="PATRIC" id="fig|1227497.3.peg.2200"/>
<feature type="transmembrane region" description="Helical" evidence="1">
    <location>
        <begin position="85"/>
        <end position="107"/>
    </location>
</feature>
<dbReference type="GO" id="GO:0016787">
    <property type="term" value="F:hydrolase activity"/>
    <property type="evidence" value="ECO:0007669"/>
    <property type="project" value="UniProtKB-KW"/>
</dbReference>
<keyword evidence="1" id="KW-1133">Transmembrane helix</keyword>
<keyword evidence="1" id="KW-0812">Transmembrane</keyword>
<evidence type="ECO:0000313" key="2">
    <source>
        <dbReference type="EMBL" id="ELY57652.1"/>
    </source>
</evidence>
<accession>L9X7S8</accession>
<comment type="caution">
    <text evidence="2">The sequence shown here is derived from an EMBL/GenBank/DDBJ whole genome shotgun (WGS) entry which is preliminary data.</text>
</comment>
<dbReference type="RefSeq" id="WP_005555997.1">
    <property type="nucleotide sequence ID" value="NZ_AOIB01000023.1"/>
</dbReference>
<reference evidence="2 3" key="1">
    <citation type="journal article" date="2014" name="PLoS Genet.">
        <title>Phylogenetically driven sequencing of extremely halophilic archaea reveals strategies for static and dynamic osmo-response.</title>
        <authorList>
            <person name="Becker E.A."/>
            <person name="Seitzer P.M."/>
            <person name="Tritt A."/>
            <person name="Larsen D."/>
            <person name="Krusor M."/>
            <person name="Yao A.I."/>
            <person name="Wu D."/>
            <person name="Madern D."/>
            <person name="Eisen J.A."/>
            <person name="Darling A.E."/>
            <person name="Facciotti M.T."/>
        </authorList>
    </citation>
    <scope>NUCLEOTIDE SEQUENCE [LARGE SCALE GENOMIC DNA]</scope>
    <source>
        <strain evidence="2 3">DSM 10524</strain>
    </source>
</reference>
<evidence type="ECO:0000313" key="3">
    <source>
        <dbReference type="Proteomes" id="UP000011688"/>
    </source>
</evidence>
<feature type="transmembrane region" description="Helical" evidence="1">
    <location>
        <begin position="60"/>
        <end position="78"/>
    </location>
</feature>
<dbReference type="OrthoDB" id="200338at2157"/>
<dbReference type="eggNOG" id="arCOG03392">
    <property type="taxonomic scope" value="Archaea"/>
</dbReference>
<proteinExistence type="predicted"/>
<dbReference type="EMBL" id="AOIB01000023">
    <property type="protein sequence ID" value="ELY57652.1"/>
    <property type="molecule type" value="Genomic_DNA"/>
</dbReference>
<keyword evidence="2" id="KW-0378">Hydrolase</keyword>
<sequence>MQPVIHLAVGYLCYAAYTRWNRDEAPAELPALAAIFGAALPDLVDHPLHAVGVTPVGRTFMHSLVFALPVIAAVWLLMRRRDREILGVAFAIGYLSHIATDVPWHLFWGDFHELGFLLWPITYMPAYSGVKPLGTVPVLGVEATTLWLEAVILVAGIALWRADDYPGTKPVRRLFGRS</sequence>
<organism evidence="2 3">
    <name type="scientific">Natronococcus amylolyticus DSM 10524</name>
    <dbReference type="NCBI Taxonomy" id="1227497"/>
    <lineage>
        <taxon>Archaea</taxon>
        <taxon>Methanobacteriati</taxon>
        <taxon>Methanobacteriota</taxon>
        <taxon>Stenosarchaea group</taxon>
        <taxon>Halobacteria</taxon>
        <taxon>Halobacteriales</taxon>
        <taxon>Natrialbaceae</taxon>
        <taxon>Natronococcus</taxon>
    </lineage>
</organism>
<dbReference type="InterPro" id="IPR007404">
    <property type="entry name" value="YdjM-like"/>
</dbReference>
<keyword evidence="3" id="KW-1185">Reference proteome</keyword>
<dbReference type="Pfam" id="PF04307">
    <property type="entry name" value="YdjM"/>
    <property type="match status" value="1"/>
</dbReference>
<name>L9X7S8_9EURY</name>
<evidence type="ECO:0000256" key="1">
    <source>
        <dbReference type="SAM" id="Phobius"/>
    </source>
</evidence>
<gene>
    <name evidence="2" type="ORF">C491_10669</name>
</gene>
<feature type="transmembrane region" description="Helical" evidence="1">
    <location>
        <begin position="138"/>
        <end position="160"/>
    </location>
</feature>